<feature type="domain" description="YSIRK Gram-positive signal peptide" evidence="4">
    <location>
        <begin position="14"/>
        <end position="35"/>
    </location>
</feature>
<evidence type="ECO:0000259" key="4">
    <source>
        <dbReference type="Pfam" id="PF04650"/>
    </source>
</evidence>
<dbReference type="NCBIfam" id="TIGR01168">
    <property type="entry name" value="YSIRK_signal"/>
    <property type="match status" value="1"/>
</dbReference>
<dbReference type="Proteomes" id="UP000295195">
    <property type="component" value="Unassembled WGS sequence"/>
</dbReference>
<evidence type="ECO:0000313" key="7">
    <source>
        <dbReference type="Proteomes" id="UP000295195"/>
    </source>
</evidence>
<gene>
    <name evidence="6" type="ORF">CEE75_01425</name>
</gene>
<feature type="compositionally biased region" description="Low complexity" evidence="2">
    <location>
        <begin position="63"/>
        <end position="79"/>
    </location>
</feature>
<dbReference type="InterPro" id="IPR009063">
    <property type="entry name" value="Ig/albumin-bd_sf"/>
</dbReference>
<reference evidence="6 7" key="1">
    <citation type="submission" date="2017-06" db="EMBL/GenBank/DDBJ databases">
        <authorList>
            <person name="Swanenburg J."/>
            <person name="Kort R."/>
        </authorList>
    </citation>
    <scope>NUCLEOTIDE SEQUENCE [LARGE SCALE GENOMIC DNA]</scope>
    <source>
        <strain evidence="6 7">RL05</strain>
    </source>
</reference>
<protein>
    <submittedName>
        <fullName evidence="6">Surface protein Rib</fullName>
    </submittedName>
</protein>
<evidence type="ECO:0000259" key="5">
    <source>
        <dbReference type="Pfam" id="PF08428"/>
    </source>
</evidence>
<evidence type="ECO:0000256" key="1">
    <source>
        <dbReference type="ARBA" id="ARBA00022729"/>
    </source>
</evidence>
<dbReference type="InterPro" id="IPR012706">
    <property type="entry name" value="Rib_alpha_Esp_rpt"/>
</dbReference>
<evidence type="ECO:0000313" key="6">
    <source>
        <dbReference type="EMBL" id="TDN34004.1"/>
    </source>
</evidence>
<evidence type="ECO:0000256" key="2">
    <source>
        <dbReference type="SAM" id="MobiDB-lite"/>
    </source>
</evidence>
<feature type="compositionally biased region" description="Low complexity" evidence="2">
    <location>
        <begin position="89"/>
        <end position="106"/>
    </location>
</feature>
<name>A0A4R6CVY3_9LACO</name>
<dbReference type="Gene3D" id="1.20.120.1850">
    <property type="entry name" value="Ebh helix bundles repeating unit (S and A modules)"/>
    <property type="match status" value="1"/>
</dbReference>
<sequence length="754" mass="82103">MKQLKFLETKRTPRYSLRKFSVGVASVLLGVTIFGINFTNHSVKAATIESVKTSNSSPETQGSASNNATANNSTEAATTPQSSPETQGSASNNATANNSTEAATTSQSLPKTQGSAHTYIRSLAARSAARLAATNFMVTSGSDRNAAGTVDQNNINTQLAKENQELANKANLTSSDNYSSNIYKGTDGNYYKIVTIYGQDYVYRAADIQASGADFKGDPKQTAEDTKNNINISKEDLGNGKTRWKVVFFPNKGLQNVGSKLSGLSSAKFGIALTSDYQIVGNVDMKVISNPNQTFESYTFEPGSTSATEFPIQNLKTEKDFSFNPKTDVDPNTGLINSETMPAYNNQYLQGPYYFTTATDVGAKNLWQTYFKDADERKNAYDGSPYLGGNHDFHFNTFKIANETGVDGAKYKDPIIYDKLGYRLNSKNGVANSNGVYSSDNFNQAMSFKSQGVTSNAQFSSYVISFTTQHTDSHEVELTTGSKNQQFSGIAANIYSYQNWYYSMMSSLYGEQRALDPAGAPKTPKDVISGWVDATRALDEIKKDYLNNAQINVLRNKILNNITDSDAVNNIIKEGNSLNDAMKNLGNSIGQYDPDGSFADHKEDTTKKSDRYKYASPDKKAAYDNATEVTKALINKDTGTYADQATVEQLTKDENDAWNELNGVKPKDNEVNSPVGGTITIEKGHALDSTDAANAITNKDSLTNVKSYSWSGTPDTSKPGSISPKVIVTYNDDSADEVPVTVKIKGDADKYKRL</sequence>
<dbReference type="InterPro" id="IPR005877">
    <property type="entry name" value="YSIRK_signal_dom"/>
</dbReference>
<keyword evidence="3" id="KW-1133">Transmembrane helix</keyword>
<keyword evidence="1" id="KW-0732">Signal</keyword>
<dbReference type="SUPFAM" id="SSF46997">
    <property type="entry name" value="Bacterial immunoglobulin/albumin-binding domains"/>
    <property type="match status" value="1"/>
</dbReference>
<feature type="transmembrane region" description="Helical" evidence="3">
    <location>
        <begin position="20"/>
        <end position="38"/>
    </location>
</feature>
<dbReference type="EMBL" id="NKLP01000023">
    <property type="protein sequence ID" value="TDN34004.1"/>
    <property type="molecule type" value="Genomic_DNA"/>
</dbReference>
<keyword evidence="3" id="KW-0472">Membrane</keyword>
<dbReference type="InterPro" id="IPR059115">
    <property type="entry name" value="Rib"/>
</dbReference>
<evidence type="ECO:0000256" key="3">
    <source>
        <dbReference type="SAM" id="Phobius"/>
    </source>
</evidence>
<comment type="caution">
    <text evidence="6">The sequence shown here is derived from an EMBL/GenBank/DDBJ whole genome shotgun (WGS) entry which is preliminary data.</text>
</comment>
<feature type="compositionally biased region" description="Polar residues" evidence="2">
    <location>
        <begin position="51"/>
        <end position="62"/>
    </location>
</feature>
<dbReference type="AlphaFoldDB" id="A0A4R6CVY3"/>
<dbReference type="Pfam" id="PF08428">
    <property type="entry name" value="Rib"/>
    <property type="match status" value="1"/>
</dbReference>
<dbReference type="NCBIfam" id="TIGR02331">
    <property type="entry name" value="rib_alpha"/>
    <property type="match status" value="1"/>
</dbReference>
<dbReference type="RefSeq" id="WP_005729334.1">
    <property type="nucleotide sequence ID" value="NZ_CAZZQD010000001.1"/>
</dbReference>
<dbReference type="Pfam" id="PF04650">
    <property type="entry name" value="YSIRK_signal"/>
    <property type="match status" value="1"/>
</dbReference>
<feature type="domain" description="Rib" evidence="5">
    <location>
        <begin position="668"/>
        <end position="745"/>
    </location>
</feature>
<dbReference type="NCBIfam" id="NF033647">
    <property type="entry name" value="adhesin_LEA"/>
    <property type="match status" value="1"/>
</dbReference>
<organism evidence="6 7">
    <name type="scientific">Lactobacillus crispatus</name>
    <dbReference type="NCBI Taxonomy" id="47770"/>
    <lineage>
        <taxon>Bacteria</taxon>
        <taxon>Bacillati</taxon>
        <taxon>Bacillota</taxon>
        <taxon>Bacilli</taxon>
        <taxon>Lactobacillales</taxon>
        <taxon>Lactobacillaceae</taxon>
        <taxon>Lactobacillus</taxon>
    </lineage>
</organism>
<proteinExistence type="predicted"/>
<accession>A0A4R6CVY3</accession>
<keyword evidence="3" id="KW-0812">Transmembrane</keyword>
<feature type="region of interest" description="Disordered" evidence="2">
    <location>
        <begin position="51"/>
        <end position="114"/>
    </location>
</feature>